<name>A0A915AZM8_PARUN</name>
<reference evidence="3" key="1">
    <citation type="submission" date="2022-11" db="UniProtKB">
        <authorList>
            <consortium name="WormBaseParasite"/>
        </authorList>
    </citation>
    <scope>IDENTIFICATION</scope>
</reference>
<dbReference type="PROSITE" id="PS50948">
    <property type="entry name" value="PAN"/>
    <property type="match status" value="2"/>
</dbReference>
<feature type="domain" description="Apple" evidence="1">
    <location>
        <begin position="88"/>
        <end position="179"/>
    </location>
</feature>
<dbReference type="PANTHER" id="PTHR47327:SF21">
    <property type="entry name" value="APPLE DOMAIN-CONTAINING PROTEIN"/>
    <property type="match status" value="1"/>
</dbReference>
<evidence type="ECO:0000259" key="1">
    <source>
        <dbReference type="PROSITE" id="PS50948"/>
    </source>
</evidence>
<dbReference type="InterPro" id="IPR052774">
    <property type="entry name" value="Celegans_DevNeuronal_Protein"/>
</dbReference>
<keyword evidence="2" id="KW-1185">Reference proteome</keyword>
<protein>
    <submittedName>
        <fullName evidence="3">Apple domain-containing protein</fullName>
    </submittedName>
</protein>
<sequence length="347" mass="38428">SSCEPAMIPSIGCVFLAPIGNCTTSLEKFGDLPAIIGSHSAADTVFASFPYVAPTLQPMDSRRPYYSSKSGFHPNFEAAKALPLISDCPPSFASHFEIIDGIEILAERIAEFKIQTPEACMHACATNTVSDGKELSTRCHSAQFERLTTHCRLFDVSITPTGSAQYSPSVYVLYFEKICIKESAANKCKGALKRVPQYVLVGHASAIVDAPTHGACVQSCITASVEYGFECRSVVHFYEFSIANCILNVHSARTRPAFFAVERRQKVDYIEMDDCHFNESGRQFVETDNAASMRHSLPNLFEEKLVKEILPTFESAQRRSDDLIEGNEIQFFGPPFRETAFDKLNKT</sequence>
<dbReference type="InterPro" id="IPR003609">
    <property type="entry name" value="Pan_app"/>
</dbReference>
<dbReference type="SUPFAM" id="SSF57414">
    <property type="entry name" value="Hairpin loop containing domain-like"/>
    <property type="match status" value="2"/>
</dbReference>
<accession>A0A915AZM8</accession>
<organism evidence="2 3">
    <name type="scientific">Parascaris univalens</name>
    <name type="common">Nematode worm</name>
    <dbReference type="NCBI Taxonomy" id="6257"/>
    <lineage>
        <taxon>Eukaryota</taxon>
        <taxon>Metazoa</taxon>
        <taxon>Ecdysozoa</taxon>
        <taxon>Nematoda</taxon>
        <taxon>Chromadorea</taxon>
        <taxon>Rhabditida</taxon>
        <taxon>Spirurina</taxon>
        <taxon>Ascaridomorpha</taxon>
        <taxon>Ascaridoidea</taxon>
        <taxon>Ascarididae</taxon>
        <taxon>Parascaris</taxon>
    </lineage>
</organism>
<dbReference type="Gene3D" id="3.50.4.10">
    <property type="entry name" value="Hepatocyte Growth Factor"/>
    <property type="match status" value="2"/>
</dbReference>
<dbReference type="SMART" id="SM00473">
    <property type="entry name" value="PAN_AP"/>
    <property type="match status" value="2"/>
</dbReference>
<dbReference type="GO" id="GO:0009653">
    <property type="term" value="P:anatomical structure morphogenesis"/>
    <property type="evidence" value="ECO:0007669"/>
    <property type="project" value="TreeGrafter"/>
</dbReference>
<dbReference type="Proteomes" id="UP000887569">
    <property type="component" value="Unplaced"/>
</dbReference>
<dbReference type="AlphaFoldDB" id="A0A915AZM8"/>
<dbReference type="CDD" id="cd01099">
    <property type="entry name" value="PAN_AP_HGF"/>
    <property type="match status" value="1"/>
</dbReference>
<dbReference type="PANTHER" id="PTHR47327">
    <property type="entry name" value="FI18240P1-RELATED"/>
    <property type="match status" value="1"/>
</dbReference>
<feature type="domain" description="Apple" evidence="1">
    <location>
        <begin position="188"/>
        <end position="275"/>
    </location>
</feature>
<evidence type="ECO:0000313" key="3">
    <source>
        <dbReference type="WBParaSite" id="PgR021_g058_t01"/>
    </source>
</evidence>
<dbReference type="Pfam" id="PF00024">
    <property type="entry name" value="PAN_1"/>
    <property type="match status" value="2"/>
</dbReference>
<evidence type="ECO:0000313" key="2">
    <source>
        <dbReference type="Proteomes" id="UP000887569"/>
    </source>
</evidence>
<proteinExistence type="predicted"/>
<dbReference type="WBParaSite" id="PgR021_g058_t01">
    <property type="protein sequence ID" value="PgR021_g058_t01"/>
    <property type="gene ID" value="PgR021_g058"/>
</dbReference>